<dbReference type="NCBIfam" id="NF010699">
    <property type="entry name" value="PRK14099.1"/>
    <property type="match status" value="1"/>
</dbReference>
<dbReference type="NCBIfam" id="NF001899">
    <property type="entry name" value="PRK00654.1-2"/>
    <property type="match status" value="1"/>
</dbReference>
<organism evidence="11 12">
    <name type="scientific">Faunimonas pinastri</name>
    <dbReference type="NCBI Taxonomy" id="1855383"/>
    <lineage>
        <taxon>Bacteria</taxon>
        <taxon>Pseudomonadati</taxon>
        <taxon>Pseudomonadota</taxon>
        <taxon>Alphaproteobacteria</taxon>
        <taxon>Hyphomicrobiales</taxon>
        <taxon>Afifellaceae</taxon>
        <taxon>Faunimonas</taxon>
    </lineage>
</organism>
<name>A0A1H8ZFJ8_9HYPH</name>
<keyword evidence="12" id="KW-1185">Reference proteome</keyword>
<dbReference type="STRING" id="1855383.SAMN05216548_101135"/>
<evidence type="ECO:0000313" key="11">
    <source>
        <dbReference type="EMBL" id="SEP62997.1"/>
    </source>
</evidence>
<dbReference type="Proteomes" id="UP000199647">
    <property type="component" value="Unassembled WGS sequence"/>
</dbReference>
<dbReference type="InterPro" id="IPR001296">
    <property type="entry name" value="Glyco_trans_1"/>
</dbReference>
<dbReference type="NCBIfam" id="TIGR02095">
    <property type="entry name" value="glgA"/>
    <property type="match status" value="1"/>
</dbReference>
<feature type="domain" description="Glycosyl transferase family 1" evidence="9">
    <location>
        <begin position="295"/>
        <end position="442"/>
    </location>
</feature>
<evidence type="ECO:0000256" key="4">
    <source>
        <dbReference type="ARBA" id="ARBA00010281"/>
    </source>
</evidence>
<dbReference type="Gene3D" id="3.40.50.2000">
    <property type="entry name" value="Glycogen Phosphorylase B"/>
    <property type="match status" value="2"/>
</dbReference>
<feature type="binding site" evidence="8">
    <location>
        <position position="18"/>
    </location>
    <ligand>
        <name>ADP-alpha-D-glucose</name>
        <dbReference type="ChEBI" id="CHEBI:57498"/>
    </ligand>
</feature>
<dbReference type="OrthoDB" id="9808590at2"/>
<dbReference type="PANTHER" id="PTHR45825:SF11">
    <property type="entry name" value="ALPHA AMYLASE DOMAIN-CONTAINING PROTEIN"/>
    <property type="match status" value="1"/>
</dbReference>
<evidence type="ECO:0000259" key="9">
    <source>
        <dbReference type="Pfam" id="PF00534"/>
    </source>
</evidence>
<dbReference type="RefSeq" id="WP_092494670.1">
    <property type="nucleotide sequence ID" value="NZ_FOFG01000001.1"/>
</dbReference>
<dbReference type="GO" id="GO:0009011">
    <property type="term" value="F:alpha-1,4-glucan glucosyltransferase (ADP-glucose donor) activity"/>
    <property type="evidence" value="ECO:0007669"/>
    <property type="project" value="UniProtKB-UniRule"/>
</dbReference>
<dbReference type="InterPro" id="IPR011835">
    <property type="entry name" value="GS/SS"/>
</dbReference>
<dbReference type="Pfam" id="PF08323">
    <property type="entry name" value="Glyco_transf_5"/>
    <property type="match status" value="1"/>
</dbReference>
<evidence type="ECO:0000256" key="6">
    <source>
        <dbReference type="ARBA" id="ARBA00022679"/>
    </source>
</evidence>
<dbReference type="HAMAP" id="MF_00484">
    <property type="entry name" value="Glycogen_synth"/>
    <property type="match status" value="1"/>
</dbReference>
<comment type="pathway">
    <text evidence="3 8">Glycan biosynthesis; glycogen biosynthesis.</text>
</comment>
<dbReference type="EC" id="2.4.1.21" evidence="8"/>
<dbReference type="UniPathway" id="UPA00164"/>
<evidence type="ECO:0000256" key="2">
    <source>
        <dbReference type="ARBA" id="ARBA00002764"/>
    </source>
</evidence>
<accession>A0A1H8ZFJ8</accession>
<gene>
    <name evidence="8" type="primary">glgA</name>
    <name evidence="11" type="ORF">SAMN05216548_101135</name>
</gene>
<sequence>MSDIQVLAVASEIYPLVKTGGLGDVMGAMPGPLAAEGIRIRTLVPGYPSVLEGLGEGEAVYRFDNLFGGPARLLAGSVLGLDLFVLDAPHLFARDGNPYVGPEGHDWPDNPIRFAALARVAASLGKGLLPAYSPDVIHAHDWQTGLMPAYLHYDGGPRPRTVITIHNLAFQGQCPAELLGALGLPDWSYNVEGVEHYGGIGFLKAGLQFADRITTVSPTYADEIRGPELGMGLDGLLRNRSDVLSGILNGIDEDVWNPVTDPLIAARYSTEELTGKRLDKVELQARLGLSPEPDTMLFGIVSRLTWQKGLDLLLETLPALLEEGAQLAIVGEGDAGTEDAVRRVAAEHPGRVACFVGYDEGLAHLLQAGSDALLAPSRFEPCGLTQLYALRYGAVPVVSRVGGLADTVDDATPEAIAANRATGVQFSPVNATELGNAIRRAAALYRDRPTWQGIQRAAMRKDVSWRTPSRRYAELYRQLLAEGPAN</sequence>
<keyword evidence="6 8" id="KW-0808">Transferase</keyword>
<keyword evidence="5 8" id="KW-0328">Glycosyltransferase</keyword>
<comment type="catalytic activity">
    <reaction evidence="1 8">
        <text>[(1-&gt;4)-alpha-D-glucosyl](n) + ADP-alpha-D-glucose = [(1-&gt;4)-alpha-D-glucosyl](n+1) + ADP + H(+)</text>
        <dbReference type="Rhea" id="RHEA:18189"/>
        <dbReference type="Rhea" id="RHEA-COMP:9584"/>
        <dbReference type="Rhea" id="RHEA-COMP:9587"/>
        <dbReference type="ChEBI" id="CHEBI:15378"/>
        <dbReference type="ChEBI" id="CHEBI:15444"/>
        <dbReference type="ChEBI" id="CHEBI:57498"/>
        <dbReference type="ChEBI" id="CHEBI:456216"/>
        <dbReference type="EC" id="2.4.1.21"/>
    </reaction>
</comment>
<comment type="function">
    <text evidence="2 8">Synthesizes alpha-1,4-glucan chains using ADP-glucose.</text>
</comment>
<dbReference type="Pfam" id="PF00534">
    <property type="entry name" value="Glycos_transf_1"/>
    <property type="match status" value="1"/>
</dbReference>
<keyword evidence="7 8" id="KW-0320">Glycogen biosynthesis</keyword>
<dbReference type="SUPFAM" id="SSF53756">
    <property type="entry name" value="UDP-Glycosyltransferase/glycogen phosphorylase"/>
    <property type="match status" value="1"/>
</dbReference>
<reference evidence="11 12" key="1">
    <citation type="submission" date="2016-10" db="EMBL/GenBank/DDBJ databases">
        <authorList>
            <person name="de Groot N.N."/>
        </authorList>
    </citation>
    <scope>NUCLEOTIDE SEQUENCE [LARGE SCALE GENOMIC DNA]</scope>
    <source>
        <strain evidence="11 12">A52C2</strain>
    </source>
</reference>
<dbReference type="GO" id="GO:0005829">
    <property type="term" value="C:cytosol"/>
    <property type="evidence" value="ECO:0007669"/>
    <property type="project" value="TreeGrafter"/>
</dbReference>
<evidence type="ECO:0000256" key="5">
    <source>
        <dbReference type="ARBA" id="ARBA00022676"/>
    </source>
</evidence>
<evidence type="ECO:0000313" key="12">
    <source>
        <dbReference type="Proteomes" id="UP000199647"/>
    </source>
</evidence>
<dbReference type="EMBL" id="FOFG01000001">
    <property type="protein sequence ID" value="SEP62997.1"/>
    <property type="molecule type" value="Genomic_DNA"/>
</dbReference>
<evidence type="ECO:0000256" key="8">
    <source>
        <dbReference type="HAMAP-Rule" id="MF_00484"/>
    </source>
</evidence>
<evidence type="ECO:0000256" key="3">
    <source>
        <dbReference type="ARBA" id="ARBA00004964"/>
    </source>
</evidence>
<feature type="domain" description="Starch synthase catalytic" evidence="10">
    <location>
        <begin position="5"/>
        <end position="239"/>
    </location>
</feature>
<dbReference type="PANTHER" id="PTHR45825">
    <property type="entry name" value="GRANULE-BOUND STARCH SYNTHASE 1, CHLOROPLASTIC/AMYLOPLASTIC"/>
    <property type="match status" value="1"/>
</dbReference>
<comment type="similarity">
    <text evidence="4 8">Belongs to the glycosyltransferase 1 family. Bacterial/plant glycogen synthase subfamily.</text>
</comment>
<dbReference type="InterPro" id="IPR013534">
    <property type="entry name" value="Starch_synth_cat_dom"/>
</dbReference>
<dbReference type="CDD" id="cd03791">
    <property type="entry name" value="GT5_Glycogen_synthase_DULL1-like"/>
    <property type="match status" value="1"/>
</dbReference>
<evidence type="ECO:0000259" key="10">
    <source>
        <dbReference type="Pfam" id="PF08323"/>
    </source>
</evidence>
<dbReference type="AlphaFoldDB" id="A0A1H8ZFJ8"/>
<proteinExistence type="inferred from homology"/>
<dbReference type="GO" id="GO:0004373">
    <property type="term" value="F:alpha-1,4-glucan glucosyltransferase (UDP-glucose donor) activity"/>
    <property type="evidence" value="ECO:0007669"/>
    <property type="project" value="InterPro"/>
</dbReference>
<protein>
    <recommendedName>
        <fullName evidence="8">Glycogen synthase</fullName>
        <ecNumber evidence="8">2.4.1.21</ecNumber>
    </recommendedName>
    <alternativeName>
        <fullName evidence="8">Starch [bacterial glycogen] synthase</fullName>
    </alternativeName>
</protein>
<evidence type="ECO:0000256" key="7">
    <source>
        <dbReference type="ARBA" id="ARBA00023056"/>
    </source>
</evidence>
<evidence type="ECO:0000256" key="1">
    <source>
        <dbReference type="ARBA" id="ARBA00001478"/>
    </source>
</evidence>
<dbReference type="GO" id="GO:0005978">
    <property type="term" value="P:glycogen biosynthetic process"/>
    <property type="evidence" value="ECO:0007669"/>
    <property type="project" value="UniProtKB-UniRule"/>
</dbReference>